<feature type="non-terminal residue" evidence="1">
    <location>
        <position position="96"/>
    </location>
</feature>
<dbReference type="Proteomes" id="UP000799441">
    <property type="component" value="Unassembled WGS sequence"/>
</dbReference>
<feature type="non-terminal residue" evidence="1">
    <location>
        <position position="1"/>
    </location>
</feature>
<dbReference type="EMBL" id="MU003864">
    <property type="protein sequence ID" value="KAF2716717.1"/>
    <property type="molecule type" value="Genomic_DNA"/>
</dbReference>
<name>A0A9P4PXF5_9PEZI</name>
<gene>
    <name evidence="1" type="ORF">K431DRAFT_193261</name>
</gene>
<organism evidence="1 2">
    <name type="scientific">Polychaeton citri CBS 116435</name>
    <dbReference type="NCBI Taxonomy" id="1314669"/>
    <lineage>
        <taxon>Eukaryota</taxon>
        <taxon>Fungi</taxon>
        <taxon>Dikarya</taxon>
        <taxon>Ascomycota</taxon>
        <taxon>Pezizomycotina</taxon>
        <taxon>Dothideomycetes</taxon>
        <taxon>Dothideomycetidae</taxon>
        <taxon>Capnodiales</taxon>
        <taxon>Capnodiaceae</taxon>
        <taxon>Polychaeton</taxon>
    </lineage>
</organism>
<evidence type="ECO:0000313" key="2">
    <source>
        <dbReference type="Proteomes" id="UP000799441"/>
    </source>
</evidence>
<dbReference type="AlphaFoldDB" id="A0A9P4PXF5"/>
<comment type="caution">
    <text evidence="1">The sequence shown here is derived from an EMBL/GenBank/DDBJ whole genome shotgun (WGS) entry which is preliminary data.</text>
</comment>
<accession>A0A9P4PXF5</accession>
<sequence length="96" mass="10088">TSSKLPVADPVICSQVWPSAWGTGSYFICCPTSYQVALPSVTADPERPAYGGICYSNSSSGQVLEITAYNDLFVTATAQCMAPVTNAQIYANPTDG</sequence>
<protein>
    <submittedName>
        <fullName evidence="1">Uncharacterized protein</fullName>
    </submittedName>
</protein>
<proteinExistence type="predicted"/>
<evidence type="ECO:0000313" key="1">
    <source>
        <dbReference type="EMBL" id="KAF2716717.1"/>
    </source>
</evidence>
<keyword evidence="2" id="KW-1185">Reference proteome</keyword>
<dbReference type="OrthoDB" id="5985073at2759"/>
<reference evidence="1" key="1">
    <citation type="journal article" date="2020" name="Stud. Mycol.">
        <title>101 Dothideomycetes genomes: a test case for predicting lifestyles and emergence of pathogens.</title>
        <authorList>
            <person name="Haridas S."/>
            <person name="Albert R."/>
            <person name="Binder M."/>
            <person name="Bloem J."/>
            <person name="Labutti K."/>
            <person name="Salamov A."/>
            <person name="Andreopoulos B."/>
            <person name="Baker S."/>
            <person name="Barry K."/>
            <person name="Bills G."/>
            <person name="Bluhm B."/>
            <person name="Cannon C."/>
            <person name="Castanera R."/>
            <person name="Culley D."/>
            <person name="Daum C."/>
            <person name="Ezra D."/>
            <person name="Gonzalez J."/>
            <person name="Henrissat B."/>
            <person name="Kuo A."/>
            <person name="Liang C."/>
            <person name="Lipzen A."/>
            <person name="Lutzoni F."/>
            <person name="Magnuson J."/>
            <person name="Mondo S."/>
            <person name="Nolan M."/>
            <person name="Ohm R."/>
            <person name="Pangilinan J."/>
            <person name="Park H.-J."/>
            <person name="Ramirez L."/>
            <person name="Alfaro M."/>
            <person name="Sun H."/>
            <person name="Tritt A."/>
            <person name="Yoshinaga Y."/>
            <person name="Zwiers L.-H."/>
            <person name="Turgeon B."/>
            <person name="Goodwin S."/>
            <person name="Spatafora J."/>
            <person name="Crous P."/>
            <person name="Grigoriev I."/>
        </authorList>
    </citation>
    <scope>NUCLEOTIDE SEQUENCE</scope>
    <source>
        <strain evidence="1">CBS 116435</strain>
    </source>
</reference>